<dbReference type="Gene3D" id="2.40.10.120">
    <property type="match status" value="1"/>
</dbReference>
<dbReference type="GO" id="GO:0006508">
    <property type="term" value="P:proteolysis"/>
    <property type="evidence" value="ECO:0007669"/>
    <property type="project" value="UniProtKB-KW"/>
</dbReference>
<dbReference type="RefSeq" id="WP_145371228.1">
    <property type="nucleotide sequence ID" value="NZ_CP036275.1"/>
</dbReference>
<dbReference type="SUPFAM" id="SSF48452">
    <property type="entry name" value="TPR-like"/>
    <property type="match status" value="1"/>
</dbReference>
<organism evidence="4 5">
    <name type="scientific">Maioricimonas rarisocia</name>
    <dbReference type="NCBI Taxonomy" id="2528026"/>
    <lineage>
        <taxon>Bacteria</taxon>
        <taxon>Pseudomonadati</taxon>
        <taxon>Planctomycetota</taxon>
        <taxon>Planctomycetia</taxon>
        <taxon>Planctomycetales</taxon>
        <taxon>Planctomycetaceae</taxon>
        <taxon>Maioricimonas</taxon>
    </lineage>
</organism>
<proteinExistence type="predicted"/>
<feature type="domain" description="GYF" evidence="3">
    <location>
        <begin position="5"/>
        <end position="54"/>
    </location>
</feature>
<keyword evidence="4" id="KW-0645">Protease</keyword>
<feature type="region of interest" description="Disordered" evidence="1">
    <location>
        <begin position="41"/>
        <end position="80"/>
    </location>
</feature>
<dbReference type="InterPro" id="IPR011990">
    <property type="entry name" value="TPR-like_helical_dom_sf"/>
</dbReference>
<dbReference type="PANTHER" id="PTHR43019">
    <property type="entry name" value="SERINE ENDOPROTEASE DEGS"/>
    <property type="match status" value="1"/>
</dbReference>
<feature type="transmembrane region" description="Helical" evidence="2">
    <location>
        <begin position="85"/>
        <end position="110"/>
    </location>
</feature>
<name>A0A517ZC92_9PLAN</name>
<evidence type="ECO:0000313" key="5">
    <source>
        <dbReference type="Proteomes" id="UP000320496"/>
    </source>
</evidence>
<evidence type="ECO:0000256" key="1">
    <source>
        <dbReference type="SAM" id="MobiDB-lite"/>
    </source>
</evidence>
<dbReference type="Gene3D" id="1.25.40.10">
    <property type="entry name" value="Tetratricopeptide repeat domain"/>
    <property type="match status" value="1"/>
</dbReference>
<evidence type="ECO:0000256" key="2">
    <source>
        <dbReference type="SAM" id="Phobius"/>
    </source>
</evidence>
<dbReference type="Pfam" id="PF13365">
    <property type="entry name" value="Trypsin_2"/>
    <property type="match status" value="1"/>
</dbReference>
<dbReference type="Pfam" id="PF14237">
    <property type="entry name" value="GYF_2"/>
    <property type="match status" value="1"/>
</dbReference>
<feature type="region of interest" description="Disordered" evidence="1">
    <location>
        <begin position="113"/>
        <end position="200"/>
    </location>
</feature>
<feature type="compositionally biased region" description="Low complexity" evidence="1">
    <location>
        <begin position="151"/>
        <end position="179"/>
    </location>
</feature>
<dbReference type="PRINTS" id="PR00834">
    <property type="entry name" value="PROTEASES2C"/>
</dbReference>
<dbReference type="InterPro" id="IPR009003">
    <property type="entry name" value="Peptidase_S1_PA"/>
</dbReference>
<keyword evidence="2" id="KW-0812">Transmembrane</keyword>
<dbReference type="EMBL" id="CP036275">
    <property type="protein sequence ID" value="QDU40108.1"/>
    <property type="molecule type" value="Genomic_DNA"/>
</dbReference>
<keyword evidence="2" id="KW-0472">Membrane</keyword>
<dbReference type="InterPro" id="IPR001940">
    <property type="entry name" value="Peptidase_S1C"/>
</dbReference>
<accession>A0A517ZC92</accession>
<dbReference type="GO" id="GO:0004252">
    <property type="term" value="F:serine-type endopeptidase activity"/>
    <property type="evidence" value="ECO:0007669"/>
    <property type="project" value="InterPro"/>
</dbReference>
<keyword evidence="5" id="KW-1185">Reference proteome</keyword>
<gene>
    <name evidence="4" type="primary">degP1</name>
    <name evidence="4" type="ORF">Mal4_44630</name>
</gene>
<evidence type="ECO:0000259" key="3">
    <source>
        <dbReference type="Pfam" id="PF14237"/>
    </source>
</evidence>
<dbReference type="SUPFAM" id="SSF50494">
    <property type="entry name" value="Trypsin-like serine proteases"/>
    <property type="match status" value="1"/>
</dbReference>
<keyword evidence="4" id="KW-0378">Hydrolase</keyword>
<dbReference type="OrthoDB" id="216801at2"/>
<protein>
    <submittedName>
        <fullName evidence="4">Putative periplasmic serine endoprotease DegP-like</fullName>
        <ecNumber evidence="4">3.4.21.107</ecNumber>
    </submittedName>
</protein>
<keyword evidence="2" id="KW-1133">Transmembrane helix</keyword>
<feature type="compositionally biased region" description="Basic and acidic residues" evidence="1">
    <location>
        <begin position="184"/>
        <end position="193"/>
    </location>
</feature>
<evidence type="ECO:0000313" key="4">
    <source>
        <dbReference type="EMBL" id="QDU40108.1"/>
    </source>
</evidence>
<dbReference type="KEGG" id="mri:Mal4_44630"/>
<dbReference type="InterPro" id="IPR025640">
    <property type="entry name" value="GYF_2"/>
</dbReference>
<dbReference type="EC" id="3.4.21.107" evidence="4"/>
<dbReference type="PANTHER" id="PTHR43019:SF23">
    <property type="entry name" value="PROTEASE DO-LIKE 5, CHLOROPLASTIC"/>
    <property type="match status" value="1"/>
</dbReference>
<reference evidence="4 5" key="1">
    <citation type="submission" date="2019-02" db="EMBL/GenBank/DDBJ databases">
        <title>Deep-cultivation of Planctomycetes and their phenomic and genomic characterization uncovers novel biology.</title>
        <authorList>
            <person name="Wiegand S."/>
            <person name="Jogler M."/>
            <person name="Boedeker C."/>
            <person name="Pinto D."/>
            <person name="Vollmers J."/>
            <person name="Rivas-Marin E."/>
            <person name="Kohn T."/>
            <person name="Peeters S.H."/>
            <person name="Heuer A."/>
            <person name="Rast P."/>
            <person name="Oberbeckmann S."/>
            <person name="Bunk B."/>
            <person name="Jeske O."/>
            <person name="Meyerdierks A."/>
            <person name="Storesund J.E."/>
            <person name="Kallscheuer N."/>
            <person name="Luecker S."/>
            <person name="Lage O.M."/>
            <person name="Pohl T."/>
            <person name="Merkel B.J."/>
            <person name="Hornburger P."/>
            <person name="Mueller R.-W."/>
            <person name="Bruemmer F."/>
            <person name="Labrenz M."/>
            <person name="Spormann A.M."/>
            <person name="Op den Camp H."/>
            <person name="Overmann J."/>
            <person name="Amann R."/>
            <person name="Jetten M.S.M."/>
            <person name="Mascher T."/>
            <person name="Medema M.H."/>
            <person name="Devos D.P."/>
            <person name="Kaster A.-K."/>
            <person name="Ovreas L."/>
            <person name="Rohde M."/>
            <person name="Galperin M.Y."/>
            <person name="Jogler C."/>
        </authorList>
    </citation>
    <scope>NUCLEOTIDE SEQUENCE [LARGE SCALE GENOMIC DNA]</scope>
    <source>
        <strain evidence="4 5">Mal4</strain>
    </source>
</reference>
<sequence>MRDQWYVQNGNRVAGPFSRRQLAALAQQGKLKPHNLIRNGQQGEWQPVSGVSGLLPAGRPGPSPNEKSGTPEKPSAEPSPTLSPIMLVGLIGGAVFLSTAATAVVCVMLLTRPSGDENPGQPPPVVEDSAPEPESESFLPQPERERNDVTAAPAEPAAGPAQAPAPARVAAAPAEPASPNVTAEKTRPAEKQKPLAKPPAKVVTEVQPLLPPIPEEKVAISDAEIRKFERGVKLERRAVHACARYEVFAQSFAFTPEQQTEIDSTLDEWKKRSEADLYRLGSDWVPREEVVAAEQSAEQLIQRAVALIEVGNFDGCIEQLEDANRENPNGIKAPFLLGLIWSLPFAGLNGPDNAEKYFRVVLLRHPNHPAALNSMALAQIKQGDHNAAFRNLEEAASLADVCPEVVQNLGRFIRLAESGRIKTTSATLRRYSDLYSELIATKRGPEFNDRLGWLHMLPVFPTAEREESAETSAAHVGKGGEKLVPMFSGSGFVVAPGYVMTNRHVAVDENLGVADTIGIPDPANPKNELHGTVVAVSDEVDLALIHFPKLTAKPLPLHPQKIDLASDVLILGFPRGDVLGTGMKATQGVITGLPDATRQGELGRYYIFDATSDQGNSGGPVFDRTGRVVGVLTFLYREGASIVSQGVVSQGIDAELSGGVTSESAHAFANQHIARFAEQAAPDAAKFDDWAQLTRSVSPSVFRLTVYYRAGLPQLQVAADLGQVKRSAMEDYTCPRCNGGSRLPCPQRGCQRGEVSVKYFDSKVIGVGTNRTVMRVPRYRKERCPRCEGKASLDCPDCVIGIDTTLLR</sequence>
<dbReference type="Proteomes" id="UP000320496">
    <property type="component" value="Chromosome"/>
</dbReference>
<dbReference type="AlphaFoldDB" id="A0A517ZC92"/>